<organism evidence="8 9">
    <name type="scientific">Galactobacter caseinivorans</name>
    <dbReference type="NCBI Taxonomy" id="2676123"/>
    <lineage>
        <taxon>Bacteria</taxon>
        <taxon>Bacillati</taxon>
        <taxon>Actinomycetota</taxon>
        <taxon>Actinomycetes</taxon>
        <taxon>Micrococcales</taxon>
        <taxon>Micrococcaceae</taxon>
        <taxon>Galactobacter</taxon>
    </lineage>
</organism>
<comment type="caution">
    <text evidence="8">The sequence shown here is derived from an EMBL/GenBank/DDBJ whole genome shotgun (WGS) entry which is preliminary data.</text>
</comment>
<dbReference type="SUPFAM" id="SSF53756">
    <property type="entry name" value="UDP-Glycosyltransferase/glycogen phosphorylase"/>
    <property type="match status" value="1"/>
</dbReference>
<dbReference type="CDD" id="cd00761">
    <property type="entry name" value="Glyco_tranf_GTA_type"/>
    <property type="match status" value="1"/>
</dbReference>
<accession>A0A496PGT2</accession>
<dbReference type="InterPro" id="IPR043148">
    <property type="entry name" value="TagF_C"/>
</dbReference>
<reference evidence="8 9" key="1">
    <citation type="submission" date="2018-07" db="EMBL/GenBank/DDBJ databases">
        <title>Arthrobacter sp. nov., isolated from raw cow's milk with high bacterial count.</title>
        <authorList>
            <person name="Hahne J."/>
            <person name="Isele D."/>
            <person name="Lipski A."/>
        </authorList>
    </citation>
    <scope>NUCLEOTIDE SEQUENCE [LARGE SCALE GENOMIC DNA]</scope>
    <source>
        <strain evidence="8 9">JZ R-183</strain>
    </source>
</reference>
<dbReference type="GO" id="GO:0019350">
    <property type="term" value="P:teichoic acid biosynthetic process"/>
    <property type="evidence" value="ECO:0007669"/>
    <property type="project" value="UniProtKB-KW"/>
</dbReference>
<feature type="domain" description="Glycosyltransferase 2-like" evidence="7">
    <location>
        <begin position="16"/>
        <end position="139"/>
    </location>
</feature>
<dbReference type="InterPro" id="IPR001173">
    <property type="entry name" value="Glyco_trans_2-like"/>
</dbReference>
<evidence type="ECO:0000256" key="4">
    <source>
        <dbReference type="ARBA" id="ARBA00022679"/>
    </source>
</evidence>
<dbReference type="Proteomes" id="UP000273119">
    <property type="component" value="Unassembled WGS sequence"/>
</dbReference>
<evidence type="ECO:0000313" key="8">
    <source>
        <dbReference type="EMBL" id="RKW69687.1"/>
    </source>
</evidence>
<keyword evidence="5" id="KW-0777">Teichoic acid biosynthesis</keyword>
<keyword evidence="4 8" id="KW-0808">Transferase</keyword>
<evidence type="ECO:0000259" key="7">
    <source>
        <dbReference type="Pfam" id="PF00535"/>
    </source>
</evidence>
<keyword evidence="3" id="KW-1003">Cell membrane</keyword>
<dbReference type="Gene3D" id="3.40.50.11820">
    <property type="match status" value="1"/>
</dbReference>
<dbReference type="Gene3D" id="3.40.50.12580">
    <property type="match status" value="1"/>
</dbReference>
<evidence type="ECO:0000313" key="9">
    <source>
        <dbReference type="Proteomes" id="UP000273119"/>
    </source>
</evidence>
<dbReference type="SUPFAM" id="SSF53448">
    <property type="entry name" value="Nucleotide-diphospho-sugar transferases"/>
    <property type="match status" value="1"/>
</dbReference>
<evidence type="ECO:0000256" key="6">
    <source>
        <dbReference type="ARBA" id="ARBA00023136"/>
    </source>
</evidence>
<dbReference type="PANTHER" id="PTHR37316">
    <property type="entry name" value="TEICHOIC ACID GLYCEROL-PHOSPHATE PRIMASE"/>
    <property type="match status" value="1"/>
</dbReference>
<dbReference type="RefSeq" id="WP_121485733.1">
    <property type="nucleotide sequence ID" value="NZ_QQXL01000007.1"/>
</dbReference>
<proteinExistence type="inferred from homology"/>
<evidence type="ECO:0000256" key="3">
    <source>
        <dbReference type="ARBA" id="ARBA00022475"/>
    </source>
</evidence>
<gene>
    <name evidence="8" type="ORF">DWQ67_11335</name>
</gene>
<keyword evidence="9" id="KW-1185">Reference proteome</keyword>
<dbReference type="GO" id="GO:0005886">
    <property type="term" value="C:plasma membrane"/>
    <property type="evidence" value="ECO:0007669"/>
    <property type="project" value="UniProtKB-SubCell"/>
</dbReference>
<dbReference type="AlphaFoldDB" id="A0A496PGT2"/>
<dbReference type="EMBL" id="QQXL01000007">
    <property type="protein sequence ID" value="RKW69687.1"/>
    <property type="molecule type" value="Genomic_DNA"/>
</dbReference>
<dbReference type="GO" id="GO:0047355">
    <property type="term" value="F:CDP-glycerol glycerophosphotransferase activity"/>
    <property type="evidence" value="ECO:0007669"/>
    <property type="project" value="InterPro"/>
</dbReference>
<dbReference type="InterPro" id="IPR051612">
    <property type="entry name" value="Teichoic_Acid_Biosynth"/>
</dbReference>
<comment type="subcellular location">
    <subcellularLocation>
        <location evidence="1">Cell membrane</location>
        <topology evidence="1">Peripheral membrane protein</topology>
    </subcellularLocation>
</comment>
<evidence type="ECO:0000256" key="5">
    <source>
        <dbReference type="ARBA" id="ARBA00022944"/>
    </source>
</evidence>
<dbReference type="Pfam" id="PF00535">
    <property type="entry name" value="Glycos_transf_2"/>
    <property type="match status" value="1"/>
</dbReference>
<sequence length="942" mass="105884">MHPSSLRSSALAPAITVVIAVYNDVDHIGAAVDSVLNQTMDSVEVIVVDDGSTDGTVDLLERTYASNSKVVTLRMPSNSGAAGAPRNMGMDHARGQYLMFLDSDDVLERHACINMYRVAVKTGAGLVMGQTKREHVGADRMAGWHTRLYTERRSVESIEDEADLAIDTNSVAKLYPRAWLDAHELRFPEDIHYEDLVFTAQVFALAQNIEVIPEVVYYWRIYPSDERESITHQRSTTRSIDFRVEALRRIIAGIDPARNPNLRSRLQLKILRHDARVYLNDIADGASDEFSLELLVRLAPLIQDVPLEIFDDIDLAERLALAAALAQQPALVREAISVLKGKVDLPGTVQIKDGITLWRPEVFGEVEAGHRARQLATFSEEEIGSITWFGMKFEHRLQSMKRVKGGGLRLAGTTADQLGHLEGVPGLHWQARLYEREGLQRDWVFPMEVVRSEDSIGWSWSAVVSLPGAVDFTVLPRMTLRIDLQAGAVRSSAGITVTKKHKWATYRRASGGAVSRLFGARYQPYKTVQNTLALKPSPVQGQRNRLRVALRPLWAAARRLEAQKWVPIPERDALHVKFAYWLMRRMPLQKHIVLVDSHMGTSTSDSPHAIAHALREQFPNVTVVRAASAGRPVWAAGQDDVVRIGTWKHLSLLARAGGIVDNQSLPWYFIKRRGQVYVQTWHGIPLKRMGLDQAEVAGDKARVADLKKRSGYWDYLSIPSEFFREVFVPAFAYKHAELPVGSPRNDELVLSNADTTREAKAQLGLDPLRQTVLYAPTFRDGQRGPVALELNLDEWVAQMATDFQLLVRPHYLNRINVPRHLRRHVVDVSSVKDTNLVMLAADLLVTDYSSVMFDYLVLDRPQVLYTYDLERYSGSLRGTYFDLREDAPGPLAMDQEQLLEEVRRGLERDTTGAQRAEFRTKFAGDEPGNVSRATVQAVWGEK</sequence>
<evidence type="ECO:0000256" key="2">
    <source>
        <dbReference type="ARBA" id="ARBA00010488"/>
    </source>
</evidence>
<dbReference type="InterPro" id="IPR029044">
    <property type="entry name" value="Nucleotide-diphossugar_trans"/>
</dbReference>
<dbReference type="Pfam" id="PF04464">
    <property type="entry name" value="Glyphos_transf"/>
    <property type="match status" value="1"/>
</dbReference>
<keyword evidence="6" id="KW-0472">Membrane</keyword>
<evidence type="ECO:0000256" key="1">
    <source>
        <dbReference type="ARBA" id="ARBA00004202"/>
    </source>
</evidence>
<comment type="similarity">
    <text evidence="2">Belongs to the CDP-glycerol glycerophosphotransferase family.</text>
</comment>
<dbReference type="Gene3D" id="3.90.550.10">
    <property type="entry name" value="Spore Coat Polysaccharide Biosynthesis Protein SpsA, Chain A"/>
    <property type="match status" value="1"/>
</dbReference>
<protein>
    <submittedName>
        <fullName evidence="8">Glycosyltransferase</fullName>
    </submittedName>
</protein>
<dbReference type="InterPro" id="IPR007554">
    <property type="entry name" value="Glycerophosphate_synth"/>
</dbReference>
<name>A0A496PGT2_9MICC</name>
<dbReference type="PANTHER" id="PTHR37316:SF3">
    <property type="entry name" value="TEICHOIC ACID GLYCEROL-PHOSPHATE TRANSFERASE"/>
    <property type="match status" value="1"/>
</dbReference>
<dbReference type="InterPro" id="IPR043149">
    <property type="entry name" value="TagF_N"/>
</dbReference>